<keyword evidence="3" id="KW-1185">Reference proteome</keyword>
<evidence type="ECO:0000313" key="3">
    <source>
        <dbReference type="Proteomes" id="UP000055060"/>
    </source>
</evidence>
<proteinExistence type="predicted"/>
<name>A0A0S7BM26_9CHLR</name>
<dbReference type="EMBL" id="DF967972">
    <property type="protein sequence ID" value="GAP15352.1"/>
    <property type="molecule type" value="Genomic_DNA"/>
</dbReference>
<accession>A0A0S7BM26</accession>
<gene>
    <name evidence="2" type="ORF">LARV_03136</name>
</gene>
<dbReference type="OrthoDB" id="7945855at2"/>
<dbReference type="PROSITE" id="PS51257">
    <property type="entry name" value="PROKAR_LIPOPROTEIN"/>
    <property type="match status" value="1"/>
</dbReference>
<evidence type="ECO:0000256" key="1">
    <source>
        <dbReference type="SAM" id="SignalP"/>
    </source>
</evidence>
<dbReference type="Proteomes" id="UP000055060">
    <property type="component" value="Unassembled WGS sequence"/>
</dbReference>
<protein>
    <submittedName>
        <fullName evidence="2">Uncharacterized protein</fullName>
    </submittedName>
</protein>
<dbReference type="RefSeq" id="WP_152031823.1">
    <property type="nucleotide sequence ID" value="NZ_DF967972.1"/>
</dbReference>
<evidence type="ECO:0000313" key="2">
    <source>
        <dbReference type="EMBL" id="GAP15352.1"/>
    </source>
</evidence>
<keyword evidence="1" id="KW-0732">Signal</keyword>
<feature type="chain" id="PRO_5006633032" evidence="1">
    <location>
        <begin position="24"/>
        <end position="199"/>
    </location>
</feature>
<reference evidence="2" key="1">
    <citation type="submission" date="2015-07" db="EMBL/GenBank/DDBJ databases">
        <title>Draft Genome Sequences of Anaerolinea thermolimosa IMO-1, Bellilinea caldifistulae GOMI-1, Leptolinea tardivitalis YMTK-2, Levilinea saccharolytica KIBI-1,Longilinea arvoryzae KOME-1, Previously Described as Members of the Anaerolineaceae (Chloroflexi).</title>
        <authorList>
            <person name="Sekiguchi Y."/>
            <person name="Ohashi A."/>
            <person name="Matsuura N."/>
            <person name="Tourlousse M.D."/>
        </authorList>
    </citation>
    <scope>NUCLEOTIDE SEQUENCE [LARGE SCALE GENOMIC DNA]</scope>
    <source>
        <strain evidence="2">KOME-1</strain>
    </source>
</reference>
<feature type="signal peptide" evidence="1">
    <location>
        <begin position="1"/>
        <end position="23"/>
    </location>
</feature>
<organism evidence="2">
    <name type="scientific">Longilinea arvoryzae</name>
    <dbReference type="NCBI Taxonomy" id="360412"/>
    <lineage>
        <taxon>Bacteria</taxon>
        <taxon>Bacillati</taxon>
        <taxon>Chloroflexota</taxon>
        <taxon>Anaerolineae</taxon>
        <taxon>Anaerolineales</taxon>
        <taxon>Anaerolineaceae</taxon>
        <taxon>Longilinea</taxon>
    </lineage>
</organism>
<sequence length="199" mass="20832">MKFKAIVFWMCGLVVLSACQSAANPPAGPTEAAIAPTGMTTTVIPGPTPTVAAADLSNPFVYCASVGTIDQPDGRYTGEAKPKAVIEGLMKASGASAEIPLDVFSQGSVWRCMDGKVYGCFVGANLPCDSKADTSKESTPDMDAYCKSNPSAEFIPAAVTGHATIYEWKCQAGKAVAGNQTFQVDAQGYISEIWYVVEP</sequence>
<dbReference type="AlphaFoldDB" id="A0A0S7BM26"/>